<dbReference type="RefSeq" id="WP_345208232.1">
    <property type="nucleotide sequence ID" value="NZ_BAABGM010000025.1"/>
</dbReference>
<comment type="caution">
    <text evidence="1">The sequence shown here is derived from an EMBL/GenBank/DDBJ whole genome shotgun (WGS) entry which is preliminary data.</text>
</comment>
<dbReference type="SUPFAM" id="SSF53474">
    <property type="entry name" value="alpha/beta-Hydrolases"/>
    <property type="match status" value="1"/>
</dbReference>
<accession>A0ABP8KPA8</accession>
<organism evidence="1 2">
    <name type="scientific">Fodinibacter luteus</name>
    <dbReference type="NCBI Taxonomy" id="552064"/>
    <lineage>
        <taxon>Bacteria</taxon>
        <taxon>Bacillati</taxon>
        <taxon>Actinomycetota</taxon>
        <taxon>Actinomycetes</taxon>
        <taxon>Micrococcales</taxon>
        <taxon>Intrasporangiaceae</taxon>
        <taxon>Fodinibacter (ex Wang et al. 2009)</taxon>
    </lineage>
</organism>
<evidence type="ECO:0000313" key="1">
    <source>
        <dbReference type="EMBL" id="GAA4412461.1"/>
    </source>
</evidence>
<gene>
    <name evidence="1" type="ORF">GCM10023168_34280</name>
</gene>
<evidence type="ECO:0008006" key="3">
    <source>
        <dbReference type="Google" id="ProtNLM"/>
    </source>
</evidence>
<dbReference type="Gene3D" id="3.40.50.1820">
    <property type="entry name" value="alpha/beta hydrolase"/>
    <property type="match status" value="1"/>
</dbReference>
<proteinExistence type="predicted"/>
<dbReference type="Proteomes" id="UP001500945">
    <property type="component" value="Unassembled WGS sequence"/>
</dbReference>
<reference evidence="2" key="1">
    <citation type="journal article" date="2019" name="Int. J. Syst. Evol. Microbiol.">
        <title>The Global Catalogue of Microorganisms (GCM) 10K type strain sequencing project: providing services to taxonomists for standard genome sequencing and annotation.</title>
        <authorList>
            <consortium name="The Broad Institute Genomics Platform"/>
            <consortium name="The Broad Institute Genome Sequencing Center for Infectious Disease"/>
            <person name="Wu L."/>
            <person name="Ma J."/>
        </authorList>
    </citation>
    <scope>NUCLEOTIDE SEQUENCE [LARGE SCALE GENOMIC DNA]</scope>
    <source>
        <strain evidence="2">JCM 17809</strain>
    </source>
</reference>
<name>A0ABP8KPA8_9MICO</name>
<protein>
    <recommendedName>
        <fullName evidence="3">Alpha/beta hydrolase family protein</fullName>
    </recommendedName>
</protein>
<keyword evidence="2" id="KW-1185">Reference proteome</keyword>
<dbReference type="EMBL" id="BAABGM010000025">
    <property type="protein sequence ID" value="GAA4412461.1"/>
    <property type="molecule type" value="Genomic_DNA"/>
</dbReference>
<dbReference type="InterPro" id="IPR029058">
    <property type="entry name" value="AB_hydrolase_fold"/>
</dbReference>
<evidence type="ECO:0000313" key="2">
    <source>
        <dbReference type="Proteomes" id="UP001500945"/>
    </source>
</evidence>
<sequence>MTGVGVRSASLHAAAARVAELADELRAESSRLAVALGRAGVPPLREGTRWAVVLAWGRAEAGALAVVGPAGTWGHALALDALALRLRVAAAAYEEVEAAVSAVLAGVGRGVHLAAHGGWLTEVGGVARVTAVEPTLELGAVGGGPDVDGAARVDGAAGAEGAVGLEGSLGSGGAVGLEKAVGHEGSLGFDKAVGFDGAAALVAAGRGLDGGRVRVVEVSRGDGGSAWVVVVPGTQEWSPRAGSNPFDLTTDLRAMTGYPTVAAAGVTAALSAARSSSGRSSTTDPVLLVGHSQGGILAAALAGDVAFARHHRVTHVLTTGAPVGLFPVPRQVRVLAVEHGADPVPRLDLTPNPSHASWVTVRTPATGAVLDVADHRLDAHVETIAVAEDAPRGTVPGLDAWQASAGGILGRPVRSVSEFRIDRQWQNPAS</sequence>